<gene>
    <name evidence="4" type="ORF">J3U88_01760</name>
</gene>
<sequence>MKSKIEDRGEIKIIEISGKVTIGEGDVKLREIINQVVEGGTKKIVLDLGGLKYIDSSGIGELVSCHMTINNRGGQLHICNLASKIYSLLQLTALITVFHIYDSVEDAVQSFR</sequence>
<accession>A0A8J7PYU4</accession>
<dbReference type="Proteomes" id="UP000664417">
    <property type="component" value="Unassembled WGS sequence"/>
</dbReference>
<protein>
    <recommendedName>
        <fullName evidence="2">Anti-sigma factor antagonist</fullName>
    </recommendedName>
</protein>
<dbReference type="NCBIfam" id="TIGR00377">
    <property type="entry name" value="ant_ant_sig"/>
    <property type="match status" value="1"/>
</dbReference>
<keyword evidence="5" id="KW-1185">Reference proteome</keyword>
<dbReference type="InterPro" id="IPR003658">
    <property type="entry name" value="Anti-sigma_ant"/>
</dbReference>
<dbReference type="AlphaFoldDB" id="A0A8J7PYU4"/>
<dbReference type="Pfam" id="PF01740">
    <property type="entry name" value="STAS"/>
    <property type="match status" value="1"/>
</dbReference>
<feature type="domain" description="STAS" evidence="3">
    <location>
        <begin position="1"/>
        <end position="111"/>
    </location>
</feature>
<dbReference type="RefSeq" id="WP_207856400.1">
    <property type="nucleotide sequence ID" value="NZ_JAFREP010000001.1"/>
</dbReference>
<dbReference type="PANTHER" id="PTHR33495">
    <property type="entry name" value="ANTI-SIGMA FACTOR ANTAGONIST TM_1081-RELATED-RELATED"/>
    <property type="match status" value="1"/>
</dbReference>
<dbReference type="Gene3D" id="3.30.750.24">
    <property type="entry name" value="STAS domain"/>
    <property type="match status" value="1"/>
</dbReference>
<proteinExistence type="inferred from homology"/>
<dbReference type="CDD" id="cd07043">
    <property type="entry name" value="STAS_anti-anti-sigma_factors"/>
    <property type="match status" value="1"/>
</dbReference>
<name>A0A8J7PYU4_9BACT</name>
<dbReference type="InterPro" id="IPR002645">
    <property type="entry name" value="STAS_dom"/>
</dbReference>
<evidence type="ECO:0000259" key="3">
    <source>
        <dbReference type="PROSITE" id="PS50801"/>
    </source>
</evidence>
<evidence type="ECO:0000313" key="5">
    <source>
        <dbReference type="Proteomes" id="UP000664417"/>
    </source>
</evidence>
<comment type="caution">
    <text evidence="4">The sequence shown here is derived from an EMBL/GenBank/DDBJ whole genome shotgun (WGS) entry which is preliminary data.</text>
</comment>
<organism evidence="4 5">
    <name type="scientific">Acanthopleuribacter pedis</name>
    <dbReference type="NCBI Taxonomy" id="442870"/>
    <lineage>
        <taxon>Bacteria</taxon>
        <taxon>Pseudomonadati</taxon>
        <taxon>Acidobacteriota</taxon>
        <taxon>Holophagae</taxon>
        <taxon>Acanthopleuribacterales</taxon>
        <taxon>Acanthopleuribacteraceae</taxon>
        <taxon>Acanthopleuribacter</taxon>
    </lineage>
</organism>
<dbReference type="InterPro" id="IPR036513">
    <property type="entry name" value="STAS_dom_sf"/>
</dbReference>
<dbReference type="SUPFAM" id="SSF52091">
    <property type="entry name" value="SpoIIaa-like"/>
    <property type="match status" value="1"/>
</dbReference>
<comment type="similarity">
    <text evidence="1 2">Belongs to the anti-sigma-factor antagonist family.</text>
</comment>
<dbReference type="PROSITE" id="PS50801">
    <property type="entry name" value="STAS"/>
    <property type="match status" value="1"/>
</dbReference>
<evidence type="ECO:0000256" key="1">
    <source>
        <dbReference type="ARBA" id="ARBA00009013"/>
    </source>
</evidence>
<dbReference type="EMBL" id="JAFREP010000001">
    <property type="protein sequence ID" value="MBO1317167.1"/>
    <property type="molecule type" value="Genomic_DNA"/>
</dbReference>
<evidence type="ECO:0000313" key="4">
    <source>
        <dbReference type="EMBL" id="MBO1317167.1"/>
    </source>
</evidence>
<reference evidence="4" key="1">
    <citation type="submission" date="2021-03" db="EMBL/GenBank/DDBJ databases">
        <authorList>
            <person name="Wang G."/>
        </authorList>
    </citation>
    <scope>NUCLEOTIDE SEQUENCE</scope>
    <source>
        <strain evidence="4">KCTC 12899</strain>
    </source>
</reference>
<evidence type="ECO:0000256" key="2">
    <source>
        <dbReference type="RuleBase" id="RU003749"/>
    </source>
</evidence>
<dbReference type="GO" id="GO:0043856">
    <property type="term" value="F:anti-sigma factor antagonist activity"/>
    <property type="evidence" value="ECO:0007669"/>
    <property type="project" value="InterPro"/>
</dbReference>